<keyword evidence="3" id="KW-0805">Transcription regulation</keyword>
<dbReference type="eggNOG" id="COG1167">
    <property type="taxonomic scope" value="Bacteria"/>
</dbReference>
<dbReference type="SUPFAM" id="SSF53383">
    <property type="entry name" value="PLP-dependent transferases"/>
    <property type="match status" value="1"/>
</dbReference>
<dbReference type="Gene3D" id="3.40.640.10">
    <property type="entry name" value="Type I PLP-dependent aspartate aminotransferase-like (Major domain)"/>
    <property type="match status" value="1"/>
</dbReference>
<evidence type="ECO:0000256" key="1">
    <source>
        <dbReference type="ARBA" id="ARBA00005384"/>
    </source>
</evidence>
<sequence length="453" mass="49443">MLEIPLDRGSGVPLHRQVSRHIRRLILSGALPPGSQLPSFREMSWSLKVSRSTVEEAYSDLEGEGLVCLVPRKGVFVALGDGDGGCGLDDEDRCIGACSAPGDTLDLASEVPFEDLVPRREVRRALRWVMGTLGTPGWNAPLDGLPELKCHLAGHSALRGVPALKEQMIVTSGGREGLALCLWALSQRGTKRLWVDRLTYPLAFLQAEAMGMEVRTFGSPRELQGARRGDAVYLIPSFHNPTGRTMGAEERSWVLEAGRDRGLVILEDDTYGELRYGPRSVPALKALELSGDVLYLGSFSQGLFLEVKLGYLLCPQGMMEPLLRAKEMFFGATNLFSQLVALRLFDDGAVPRILDRNRCIVRQRMEVLCRVLGIPMPEGGVFAWLDVPLGGDEFARRLRGLGVEVVPGGRFSPVGEDVRAVRISVASASSSGVRRAARIIRGLADELSSGEER</sequence>
<dbReference type="Proteomes" id="UP000005730">
    <property type="component" value="Chromosome"/>
</dbReference>
<gene>
    <name evidence="7" type="ORF">TheveDRAFT_0151</name>
</gene>
<dbReference type="PRINTS" id="PR00035">
    <property type="entry name" value="HTHGNTR"/>
</dbReference>
<accession>H0UND1</accession>
<dbReference type="PANTHER" id="PTHR46577:SF1">
    <property type="entry name" value="HTH-TYPE TRANSCRIPTIONAL REGULATORY PROTEIN GABR"/>
    <property type="match status" value="1"/>
</dbReference>
<dbReference type="InterPro" id="IPR015421">
    <property type="entry name" value="PyrdxlP-dep_Trfase_major"/>
</dbReference>
<dbReference type="InterPro" id="IPR004839">
    <property type="entry name" value="Aminotransferase_I/II_large"/>
</dbReference>
<dbReference type="GO" id="GO:0003677">
    <property type="term" value="F:DNA binding"/>
    <property type="evidence" value="ECO:0007669"/>
    <property type="project" value="UniProtKB-KW"/>
</dbReference>
<name>H0UND1_9BACT</name>
<dbReference type="PROSITE" id="PS50949">
    <property type="entry name" value="HTH_GNTR"/>
    <property type="match status" value="1"/>
</dbReference>
<dbReference type="RefSeq" id="WP_006582831.1">
    <property type="nucleotide sequence ID" value="NZ_CM001377.1"/>
</dbReference>
<dbReference type="InterPro" id="IPR036388">
    <property type="entry name" value="WH-like_DNA-bd_sf"/>
</dbReference>
<dbReference type="InterPro" id="IPR051446">
    <property type="entry name" value="HTH_trans_reg/aminotransferase"/>
</dbReference>
<dbReference type="CDD" id="cd07377">
    <property type="entry name" value="WHTH_GntR"/>
    <property type="match status" value="1"/>
</dbReference>
<dbReference type="GO" id="GO:0030170">
    <property type="term" value="F:pyridoxal phosphate binding"/>
    <property type="evidence" value="ECO:0007669"/>
    <property type="project" value="InterPro"/>
</dbReference>
<dbReference type="Gene3D" id="1.10.10.10">
    <property type="entry name" value="Winged helix-like DNA-binding domain superfamily/Winged helix DNA-binding domain"/>
    <property type="match status" value="1"/>
</dbReference>
<dbReference type="EMBL" id="CM001377">
    <property type="protein sequence ID" value="EHM09338.1"/>
    <property type="molecule type" value="Genomic_DNA"/>
</dbReference>
<comment type="similarity">
    <text evidence="1">In the C-terminal section; belongs to the class-I pyridoxal-phosphate-dependent aminotransferase family.</text>
</comment>
<dbReference type="PANTHER" id="PTHR46577">
    <property type="entry name" value="HTH-TYPE TRANSCRIPTIONAL REGULATORY PROTEIN GABR"/>
    <property type="match status" value="1"/>
</dbReference>
<keyword evidence="7" id="KW-0808">Transferase</keyword>
<dbReference type="InterPro" id="IPR036390">
    <property type="entry name" value="WH_DNA-bd_sf"/>
</dbReference>
<dbReference type="SMART" id="SM00345">
    <property type="entry name" value="HTH_GNTR"/>
    <property type="match status" value="1"/>
</dbReference>
<proteinExistence type="inferred from homology"/>
<dbReference type="CDD" id="cd00609">
    <property type="entry name" value="AAT_like"/>
    <property type="match status" value="1"/>
</dbReference>
<keyword evidence="7" id="KW-0032">Aminotransferase</keyword>
<dbReference type="SUPFAM" id="SSF46785">
    <property type="entry name" value="Winged helix' DNA-binding domain"/>
    <property type="match status" value="1"/>
</dbReference>
<evidence type="ECO:0000256" key="5">
    <source>
        <dbReference type="ARBA" id="ARBA00023163"/>
    </source>
</evidence>
<keyword evidence="4" id="KW-0238">DNA-binding</keyword>
<dbReference type="AlphaFoldDB" id="H0UND1"/>
<evidence type="ECO:0000259" key="6">
    <source>
        <dbReference type="PROSITE" id="PS50949"/>
    </source>
</evidence>
<evidence type="ECO:0000313" key="7">
    <source>
        <dbReference type="EMBL" id="EHM09338.1"/>
    </source>
</evidence>
<dbReference type="GO" id="GO:0003700">
    <property type="term" value="F:DNA-binding transcription factor activity"/>
    <property type="evidence" value="ECO:0007669"/>
    <property type="project" value="InterPro"/>
</dbReference>
<protein>
    <submittedName>
        <fullName evidence="7">Transcriptional regulator with HTH domain and aminotransferase domain</fullName>
    </submittedName>
</protein>
<dbReference type="InterPro" id="IPR015424">
    <property type="entry name" value="PyrdxlP-dep_Trfase"/>
</dbReference>
<evidence type="ECO:0000256" key="3">
    <source>
        <dbReference type="ARBA" id="ARBA00023015"/>
    </source>
</evidence>
<evidence type="ECO:0000256" key="4">
    <source>
        <dbReference type="ARBA" id="ARBA00023125"/>
    </source>
</evidence>
<evidence type="ECO:0000256" key="2">
    <source>
        <dbReference type="ARBA" id="ARBA00022898"/>
    </source>
</evidence>
<feature type="domain" description="HTH gntR-type" evidence="6">
    <location>
        <begin position="12"/>
        <end position="80"/>
    </location>
</feature>
<dbReference type="HOGENOM" id="CLU_017584_0_1_0"/>
<dbReference type="Pfam" id="PF00392">
    <property type="entry name" value="GntR"/>
    <property type="match status" value="1"/>
</dbReference>
<keyword evidence="5" id="KW-0804">Transcription</keyword>
<reference evidence="7 8" key="1">
    <citation type="submission" date="2011-10" db="EMBL/GenBank/DDBJ databases">
        <title>The Noncontiguous Finished genome of Thermanaerovibrio velox DSM 12556.</title>
        <authorList>
            <consortium name="US DOE Joint Genome Institute (JGI-PGF)"/>
            <person name="Lucas S."/>
            <person name="Copeland A."/>
            <person name="Lapidus A."/>
            <person name="Glavina del Rio T."/>
            <person name="Dalin E."/>
            <person name="Tice H."/>
            <person name="Bruce D."/>
            <person name="Goodwin L."/>
            <person name="Pitluck S."/>
            <person name="Peters L."/>
            <person name="Mikhailova N."/>
            <person name="Teshima H."/>
            <person name="Kyrpides N."/>
            <person name="Mavromatis K."/>
            <person name="Ivanova N."/>
            <person name="Markowitz V."/>
            <person name="Cheng J.-F."/>
            <person name="Hugenholtz P."/>
            <person name="Woyke T."/>
            <person name="Wu D."/>
            <person name="Spring S."/>
            <person name="Brambilla E.-M."/>
            <person name="Klenk H.-P."/>
            <person name="Eisen J.A."/>
        </authorList>
    </citation>
    <scope>NUCLEOTIDE SEQUENCE [LARGE SCALE GENOMIC DNA]</scope>
    <source>
        <strain evidence="7 8">DSM 12556</strain>
    </source>
</reference>
<evidence type="ECO:0000313" key="8">
    <source>
        <dbReference type="Proteomes" id="UP000005730"/>
    </source>
</evidence>
<keyword evidence="2" id="KW-0663">Pyridoxal phosphate</keyword>
<organism evidence="7 8">
    <name type="scientific">Thermanaerovibrio velox DSM 12556</name>
    <dbReference type="NCBI Taxonomy" id="926567"/>
    <lineage>
        <taxon>Bacteria</taxon>
        <taxon>Thermotogati</taxon>
        <taxon>Synergistota</taxon>
        <taxon>Synergistia</taxon>
        <taxon>Synergistales</taxon>
        <taxon>Synergistaceae</taxon>
        <taxon>Thermanaerovibrio</taxon>
    </lineage>
</organism>
<dbReference type="InterPro" id="IPR000524">
    <property type="entry name" value="Tscrpt_reg_HTH_GntR"/>
</dbReference>
<keyword evidence="8" id="KW-1185">Reference proteome</keyword>
<dbReference type="GO" id="GO:0008483">
    <property type="term" value="F:transaminase activity"/>
    <property type="evidence" value="ECO:0007669"/>
    <property type="project" value="UniProtKB-KW"/>
</dbReference>
<dbReference type="Pfam" id="PF00155">
    <property type="entry name" value="Aminotran_1_2"/>
    <property type="match status" value="1"/>
</dbReference>
<dbReference type="OrthoDB" id="1360at2"/>
<dbReference type="STRING" id="926567.TheveDRAFT_0151"/>